<evidence type="ECO:0000313" key="3">
    <source>
        <dbReference type="Proteomes" id="UP000264800"/>
    </source>
</evidence>
<evidence type="ECO:0000313" key="2">
    <source>
        <dbReference type="Ensembl" id="ENSKMAP00000024916.1"/>
    </source>
</evidence>
<dbReference type="Ensembl" id="ENSKMAT00000025227.1">
    <property type="protein sequence ID" value="ENSKMAP00000024916.1"/>
    <property type="gene ID" value="ENSKMAG00000018458.1"/>
</dbReference>
<dbReference type="InterPro" id="IPR013783">
    <property type="entry name" value="Ig-like_fold"/>
</dbReference>
<dbReference type="PROSITE" id="PS50835">
    <property type="entry name" value="IG_LIKE"/>
    <property type="match status" value="2"/>
</dbReference>
<dbReference type="PANTHER" id="PTHR47633">
    <property type="entry name" value="IMMUNOGLOBULIN"/>
    <property type="match status" value="1"/>
</dbReference>
<feature type="domain" description="Ig-like" evidence="1">
    <location>
        <begin position="91"/>
        <end position="185"/>
    </location>
</feature>
<reference evidence="2" key="2">
    <citation type="submission" date="2025-09" db="UniProtKB">
        <authorList>
            <consortium name="Ensembl"/>
        </authorList>
    </citation>
    <scope>IDENTIFICATION</scope>
</reference>
<accession>A0A3Q3B7D2</accession>
<dbReference type="SMART" id="SM00408">
    <property type="entry name" value="IGc2"/>
    <property type="match status" value="2"/>
</dbReference>
<proteinExistence type="predicted"/>
<evidence type="ECO:0000259" key="1">
    <source>
        <dbReference type="PROSITE" id="PS50835"/>
    </source>
</evidence>
<dbReference type="SUPFAM" id="SSF48726">
    <property type="entry name" value="Immunoglobulin"/>
    <property type="match status" value="2"/>
</dbReference>
<dbReference type="InterPro" id="IPR003598">
    <property type="entry name" value="Ig_sub2"/>
</dbReference>
<dbReference type="PANTHER" id="PTHR47633:SF4">
    <property type="entry name" value="MYOPALLADIN ISOFORM X1"/>
    <property type="match status" value="1"/>
</dbReference>
<dbReference type="Proteomes" id="UP000264800">
    <property type="component" value="Unplaced"/>
</dbReference>
<dbReference type="InterPro" id="IPR036179">
    <property type="entry name" value="Ig-like_dom_sf"/>
</dbReference>
<dbReference type="Pfam" id="PF07679">
    <property type="entry name" value="I-set"/>
    <property type="match status" value="2"/>
</dbReference>
<dbReference type="CDD" id="cd00096">
    <property type="entry name" value="Ig"/>
    <property type="match status" value="1"/>
</dbReference>
<dbReference type="InterPro" id="IPR007110">
    <property type="entry name" value="Ig-like_dom"/>
</dbReference>
<sequence length="256" mass="28270">MKKFTNIQAVMGSEVMMECNVDGSLPFFAEWRKGKQVITEGSKYKLLQTGRTISLKLKLSESSDTGAYSCKVMNKAGSCVCSGVLTAKVAPRFSAELQPQNVTPNSDVIFRGRVSGSQPLTITWYKDDKKISDRRELKSSDNTKVTFVGGTASLEISSVSRTDAGDYLCKASNSTGSDFCKSKVTSLTCGVCGSSVGLLTEQYCDEHFCLNRVNLPDCLMILFVVYSQQNFTFQEKVCTFEPTTGYCLTRYHRLQL</sequence>
<organism evidence="2 3">
    <name type="scientific">Kryptolebias marmoratus</name>
    <name type="common">Mangrove killifish</name>
    <name type="synonym">Rivulus marmoratus</name>
    <dbReference type="NCBI Taxonomy" id="37003"/>
    <lineage>
        <taxon>Eukaryota</taxon>
        <taxon>Metazoa</taxon>
        <taxon>Chordata</taxon>
        <taxon>Craniata</taxon>
        <taxon>Vertebrata</taxon>
        <taxon>Euteleostomi</taxon>
        <taxon>Actinopterygii</taxon>
        <taxon>Neopterygii</taxon>
        <taxon>Teleostei</taxon>
        <taxon>Neoteleostei</taxon>
        <taxon>Acanthomorphata</taxon>
        <taxon>Ovalentaria</taxon>
        <taxon>Atherinomorphae</taxon>
        <taxon>Cyprinodontiformes</taxon>
        <taxon>Rivulidae</taxon>
        <taxon>Kryptolebias</taxon>
    </lineage>
</organism>
<keyword evidence="3" id="KW-1185">Reference proteome</keyword>
<dbReference type="SMART" id="SM00409">
    <property type="entry name" value="IG"/>
    <property type="match status" value="2"/>
</dbReference>
<dbReference type="AlphaFoldDB" id="A0A3Q3B7D2"/>
<dbReference type="Gene3D" id="2.60.40.10">
    <property type="entry name" value="Immunoglobulins"/>
    <property type="match status" value="2"/>
</dbReference>
<name>A0A3Q3B7D2_KRYMA</name>
<dbReference type="InterPro" id="IPR013098">
    <property type="entry name" value="Ig_I-set"/>
</dbReference>
<dbReference type="FunFam" id="2.60.40.10:FF:000022">
    <property type="entry name" value="Cardiac titin"/>
    <property type="match status" value="2"/>
</dbReference>
<reference evidence="2" key="1">
    <citation type="submission" date="2025-08" db="UniProtKB">
        <authorList>
            <consortium name="Ensembl"/>
        </authorList>
    </citation>
    <scope>IDENTIFICATION</scope>
</reference>
<feature type="domain" description="Ig-like" evidence="1">
    <location>
        <begin position="1"/>
        <end position="86"/>
    </location>
</feature>
<dbReference type="InterPro" id="IPR003599">
    <property type="entry name" value="Ig_sub"/>
</dbReference>
<dbReference type="GeneTree" id="ENSGT01110000267173"/>
<protein>
    <recommendedName>
        <fullName evidence="1">Ig-like domain-containing protein</fullName>
    </recommendedName>
</protein>
<dbReference type="STRING" id="37003.ENSKMAP00000024916"/>